<keyword evidence="2 11" id="KW-0963">Cytoplasm</keyword>
<keyword evidence="3 11" id="KW-0285">Flavoprotein</keyword>
<evidence type="ECO:0000256" key="5">
    <source>
        <dbReference type="ARBA" id="ARBA00022723"/>
    </source>
</evidence>
<evidence type="ECO:0000256" key="6">
    <source>
        <dbReference type="ARBA" id="ARBA00022842"/>
    </source>
</evidence>
<name>A0A562QQ11_9BACI</name>
<evidence type="ECO:0000256" key="10">
    <source>
        <dbReference type="ARBA" id="ARBA00025810"/>
    </source>
</evidence>
<dbReference type="PIRSF" id="PIRSF003314">
    <property type="entry name" value="IPP_isomerase"/>
    <property type="match status" value="1"/>
</dbReference>
<dbReference type="EMBL" id="VLKZ01000002">
    <property type="protein sequence ID" value="TWI58839.1"/>
    <property type="molecule type" value="Genomic_DNA"/>
</dbReference>
<dbReference type="AlphaFoldDB" id="A0A562QQ11"/>
<accession>A0A562QQ11</accession>
<comment type="similarity">
    <text evidence="11">Belongs to the IPP isomerase type 2 family.</text>
</comment>
<evidence type="ECO:0000256" key="11">
    <source>
        <dbReference type="HAMAP-Rule" id="MF_00354"/>
    </source>
</evidence>
<feature type="binding site" evidence="11">
    <location>
        <begin position="281"/>
        <end position="282"/>
    </location>
    <ligand>
        <name>FMN</name>
        <dbReference type="ChEBI" id="CHEBI:58210"/>
    </ligand>
</feature>
<evidence type="ECO:0000256" key="7">
    <source>
        <dbReference type="ARBA" id="ARBA00022857"/>
    </source>
</evidence>
<comment type="catalytic activity">
    <reaction evidence="11">
        <text>isopentenyl diphosphate = dimethylallyl diphosphate</text>
        <dbReference type="Rhea" id="RHEA:23284"/>
        <dbReference type="ChEBI" id="CHEBI:57623"/>
        <dbReference type="ChEBI" id="CHEBI:128769"/>
        <dbReference type="EC" id="5.3.3.2"/>
    </reaction>
</comment>
<evidence type="ECO:0000313" key="13">
    <source>
        <dbReference type="EMBL" id="TWI58839.1"/>
    </source>
</evidence>
<feature type="binding site" evidence="11">
    <location>
        <begin position="7"/>
        <end position="8"/>
    </location>
    <ligand>
        <name>substrate</name>
    </ligand>
</feature>
<dbReference type="GO" id="GO:0005737">
    <property type="term" value="C:cytoplasm"/>
    <property type="evidence" value="ECO:0007669"/>
    <property type="project" value="UniProtKB-SubCell"/>
</dbReference>
<dbReference type="EC" id="5.3.3.2" evidence="11"/>
<dbReference type="GO" id="GO:0004452">
    <property type="term" value="F:isopentenyl-diphosphate delta-isomerase activity"/>
    <property type="evidence" value="ECO:0007669"/>
    <property type="project" value="UniProtKB-UniRule"/>
</dbReference>
<keyword evidence="5 11" id="KW-0479">Metal-binding</keyword>
<keyword evidence="8 11" id="KW-0414">Isoprene biosynthesis</keyword>
<sequence length="351" mass="37980">MVSRAARKLDHINHALLTGQERTHGFQDVKFIHNSIPETNVDSISLTSQIGELTLSSPIFINAMTGGGGIQTEKINRELAEVAQETGVGMAVGSQMAALKESEQLSSYQVVRKAHPNGIIFANLGSEATVDQAKKAVDMIEANALQIHVNVIQELVMPEGDRDFTGTCNRIEAIVKELEVPVVVKEVGYGMSARTVEILGSLGVSIVDIGGFGGTNFSKIENERRHRRLDFFDDWGITTTCSILEASEANADVDIIASGGMQSALDLAKAIAMGASAGGFAGYFLKQMIDHGQEGLIEEIKAIQTDLRYIMTALQSNTVLALREVPLVISGETYHWASQRGFDVSKLSQRF</sequence>
<protein>
    <recommendedName>
        <fullName evidence="11">Isopentenyl-diphosphate delta-isomerase</fullName>
        <shortName evidence="11">IPP isomerase</shortName>
        <ecNumber evidence="11">5.3.3.2</ecNumber>
    </recommendedName>
    <alternativeName>
        <fullName evidence="11">Isopentenyl diphosphate:dimethylallyl diphosphate isomerase</fullName>
    </alternativeName>
    <alternativeName>
        <fullName evidence="11">Isopentenyl pyrophosphate isomerase</fullName>
    </alternativeName>
    <alternativeName>
        <fullName evidence="11">Type 2 isopentenyl diphosphate isomerase</fullName>
        <shortName evidence="11">IDI-2</shortName>
    </alternativeName>
</protein>
<evidence type="ECO:0000256" key="8">
    <source>
        <dbReference type="ARBA" id="ARBA00023229"/>
    </source>
</evidence>
<keyword evidence="4 11" id="KW-0288">FMN</keyword>
<dbReference type="GO" id="GO:0008299">
    <property type="term" value="P:isoprenoid biosynthetic process"/>
    <property type="evidence" value="ECO:0007669"/>
    <property type="project" value="UniProtKB-UniRule"/>
</dbReference>
<evidence type="ECO:0000256" key="3">
    <source>
        <dbReference type="ARBA" id="ARBA00022630"/>
    </source>
</evidence>
<gene>
    <name evidence="11" type="primary">fni</name>
    <name evidence="13" type="ORF">IQ10_00547</name>
</gene>
<comment type="caution">
    <text evidence="11">Lacks conserved residue(s) required for the propagation of feature annotation.</text>
</comment>
<dbReference type="Pfam" id="PF01070">
    <property type="entry name" value="FMN_dh"/>
    <property type="match status" value="1"/>
</dbReference>
<dbReference type="InterPro" id="IPR000262">
    <property type="entry name" value="FMN-dep_DH"/>
</dbReference>
<dbReference type="GO" id="GO:0010181">
    <property type="term" value="F:FMN binding"/>
    <property type="evidence" value="ECO:0007669"/>
    <property type="project" value="UniProtKB-UniRule"/>
</dbReference>
<dbReference type="CDD" id="cd02811">
    <property type="entry name" value="IDI-2_FMN"/>
    <property type="match status" value="1"/>
</dbReference>
<comment type="cofactor">
    <cofactor evidence="1 11">
        <name>FMN</name>
        <dbReference type="ChEBI" id="CHEBI:58210"/>
    </cofactor>
</comment>
<keyword evidence="6 11" id="KW-0460">Magnesium</keyword>
<feature type="domain" description="FMN-dependent dehydrogenase" evidence="12">
    <location>
        <begin position="166"/>
        <end position="318"/>
    </location>
</feature>
<dbReference type="Gene3D" id="3.20.20.70">
    <property type="entry name" value="Aldolase class I"/>
    <property type="match status" value="1"/>
</dbReference>
<feature type="binding site" evidence="11">
    <location>
        <position position="154"/>
    </location>
    <ligand>
        <name>Mg(2+)</name>
        <dbReference type="ChEBI" id="CHEBI:18420"/>
    </ligand>
</feature>
<dbReference type="GO" id="GO:0070402">
    <property type="term" value="F:NADPH binding"/>
    <property type="evidence" value="ECO:0007669"/>
    <property type="project" value="UniProtKB-UniRule"/>
</dbReference>
<feature type="binding site" evidence="11">
    <location>
        <begin position="63"/>
        <end position="65"/>
    </location>
    <ligand>
        <name>FMN</name>
        <dbReference type="ChEBI" id="CHEBI:58210"/>
    </ligand>
</feature>
<keyword evidence="9 11" id="KW-0413">Isomerase</keyword>
<feature type="binding site" evidence="11">
    <location>
        <position position="123"/>
    </location>
    <ligand>
        <name>FMN</name>
        <dbReference type="ChEBI" id="CHEBI:58210"/>
    </ligand>
</feature>
<comment type="cofactor">
    <cofactor evidence="11">
        <name>NADPH</name>
        <dbReference type="ChEBI" id="CHEBI:57783"/>
    </cofactor>
</comment>
<comment type="caution">
    <text evidence="13">The sequence shown here is derived from an EMBL/GenBank/DDBJ whole genome shotgun (WGS) entry which is preliminary data.</text>
</comment>
<dbReference type="InterPro" id="IPR013785">
    <property type="entry name" value="Aldolase_TIM"/>
</dbReference>
<dbReference type="SUPFAM" id="SSF51395">
    <property type="entry name" value="FMN-linked oxidoreductases"/>
    <property type="match status" value="1"/>
</dbReference>
<keyword evidence="7 11" id="KW-0521">NADP</keyword>
<dbReference type="HAMAP" id="MF_00354">
    <property type="entry name" value="Idi_2"/>
    <property type="match status" value="1"/>
</dbReference>
<dbReference type="GO" id="GO:0000287">
    <property type="term" value="F:magnesium ion binding"/>
    <property type="evidence" value="ECO:0007669"/>
    <property type="project" value="UniProtKB-UniRule"/>
</dbReference>
<keyword evidence="14" id="KW-1185">Reference proteome</keyword>
<dbReference type="GO" id="GO:0016491">
    <property type="term" value="F:oxidoreductase activity"/>
    <property type="evidence" value="ECO:0007669"/>
    <property type="project" value="InterPro"/>
</dbReference>
<comment type="function">
    <text evidence="11">Involved in the biosynthesis of isoprenoids. Catalyzes the 1,3-allylic rearrangement of the homoallylic substrate isopentenyl (IPP) to its allylic isomer, dimethylallyl diphosphate (DMAPP).</text>
</comment>
<evidence type="ECO:0000256" key="9">
    <source>
        <dbReference type="ARBA" id="ARBA00023235"/>
    </source>
</evidence>
<comment type="subcellular location">
    <subcellularLocation>
        <location evidence="11">Cytoplasm</location>
    </subcellularLocation>
</comment>
<comment type="subunit">
    <text evidence="10 11">Homooctamer. Dimer of tetramers.</text>
</comment>
<comment type="cofactor">
    <cofactor evidence="11">
        <name>Mg(2+)</name>
        <dbReference type="ChEBI" id="CHEBI:18420"/>
    </cofactor>
</comment>
<feature type="binding site" evidence="11">
    <location>
        <position position="185"/>
    </location>
    <ligand>
        <name>FMN</name>
        <dbReference type="ChEBI" id="CHEBI:58210"/>
    </ligand>
</feature>
<reference evidence="13 14" key="1">
    <citation type="journal article" date="2015" name="Stand. Genomic Sci.">
        <title>Genomic Encyclopedia of Bacterial and Archaeal Type Strains, Phase III: the genomes of soil and plant-associated and newly described type strains.</title>
        <authorList>
            <person name="Whitman W.B."/>
            <person name="Woyke T."/>
            <person name="Klenk H.P."/>
            <person name="Zhou Y."/>
            <person name="Lilburn T.G."/>
            <person name="Beck B.J."/>
            <person name="De Vos P."/>
            <person name="Vandamme P."/>
            <person name="Eisen J.A."/>
            <person name="Garrity G."/>
            <person name="Hugenholtz P."/>
            <person name="Kyrpides N.C."/>
        </authorList>
    </citation>
    <scope>NUCLEOTIDE SEQUENCE [LARGE SCALE GENOMIC DNA]</scope>
    <source>
        <strain evidence="13 14">CGMCC 1.10116</strain>
    </source>
</reference>
<feature type="binding site" evidence="11">
    <location>
        <position position="215"/>
    </location>
    <ligand>
        <name>FMN</name>
        <dbReference type="ChEBI" id="CHEBI:58210"/>
    </ligand>
</feature>
<evidence type="ECO:0000256" key="1">
    <source>
        <dbReference type="ARBA" id="ARBA00001917"/>
    </source>
</evidence>
<dbReference type="PANTHER" id="PTHR43665">
    <property type="entry name" value="ISOPENTENYL-DIPHOSPHATE DELTA-ISOMERASE"/>
    <property type="match status" value="1"/>
</dbReference>
<evidence type="ECO:0000256" key="4">
    <source>
        <dbReference type="ARBA" id="ARBA00022643"/>
    </source>
</evidence>
<evidence type="ECO:0000313" key="14">
    <source>
        <dbReference type="Proteomes" id="UP000315711"/>
    </source>
</evidence>
<organism evidence="13 14">
    <name type="scientific">Halalkalibacter nanhaiisediminis</name>
    <dbReference type="NCBI Taxonomy" id="688079"/>
    <lineage>
        <taxon>Bacteria</taxon>
        <taxon>Bacillati</taxon>
        <taxon>Bacillota</taxon>
        <taxon>Bacilli</taxon>
        <taxon>Bacillales</taxon>
        <taxon>Bacillaceae</taxon>
        <taxon>Halalkalibacter</taxon>
    </lineage>
</organism>
<proteinExistence type="inferred from homology"/>
<evidence type="ECO:0000256" key="2">
    <source>
        <dbReference type="ARBA" id="ARBA00022490"/>
    </source>
</evidence>
<dbReference type="NCBIfam" id="TIGR02151">
    <property type="entry name" value="IPP_isom_2"/>
    <property type="match status" value="1"/>
</dbReference>
<evidence type="ECO:0000259" key="12">
    <source>
        <dbReference type="Pfam" id="PF01070"/>
    </source>
</evidence>
<dbReference type="Proteomes" id="UP000315711">
    <property type="component" value="Unassembled WGS sequence"/>
</dbReference>
<dbReference type="InterPro" id="IPR011179">
    <property type="entry name" value="IPdP_isomerase"/>
</dbReference>
<feature type="binding site" evidence="11">
    <location>
        <position position="94"/>
    </location>
    <ligand>
        <name>FMN</name>
        <dbReference type="ChEBI" id="CHEBI:58210"/>
    </ligand>
</feature>
<dbReference type="PANTHER" id="PTHR43665:SF1">
    <property type="entry name" value="ISOPENTENYL-DIPHOSPHATE DELTA-ISOMERASE"/>
    <property type="match status" value="1"/>
</dbReference>
<feature type="binding site" evidence="11">
    <location>
        <position position="153"/>
    </location>
    <ligand>
        <name>substrate</name>
    </ligand>
</feature>